<dbReference type="EMBL" id="MU274905">
    <property type="protein sequence ID" value="KAI0091515.1"/>
    <property type="molecule type" value="Genomic_DNA"/>
</dbReference>
<reference evidence="1" key="1">
    <citation type="journal article" date="2021" name="Environ. Microbiol.">
        <title>Gene family expansions and transcriptome signatures uncover fungal adaptations to wood decay.</title>
        <authorList>
            <person name="Hage H."/>
            <person name="Miyauchi S."/>
            <person name="Viragh M."/>
            <person name="Drula E."/>
            <person name="Min B."/>
            <person name="Chaduli D."/>
            <person name="Navarro D."/>
            <person name="Favel A."/>
            <person name="Norest M."/>
            <person name="Lesage-Meessen L."/>
            <person name="Balint B."/>
            <person name="Merenyi Z."/>
            <person name="de Eugenio L."/>
            <person name="Morin E."/>
            <person name="Martinez A.T."/>
            <person name="Baldrian P."/>
            <person name="Stursova M."/>
            <person name="Martinez M.J."/>
            <person name="Novotny C."/>
            <person name="Magnuson J.K."/>
            <person name="Spatafora J.W."/>
            <person name="Maurice S."/>
            <person name="Pangilinan J."/>
            <person name="Andreopoulos W."/>
            <person name="LaButti K."/>
            <person name="Hundley H."/>
            <person name="Na H."/>
            <person name="Kuo A."/>
            <person name="Barry K."/>
            <person name="Lipzen A."/>
            <person name="Henrissat B."/>
            <person name="Riley R."/>
            <person name="Ahrendt S."/>
            <person name="Nagy L.G."/>
            <person name="Grigoriev I.V."/>
            <person name="Martin F."/>
            <person name="Rosso M.N."/>
        </authorList>
    </citation>
    <scope>NUCLEOTIDE SEQUENCE</scope>
    <source>
        <strain evidence="1">CBS 384.51</strain>
    </source>
</reference>
<keyword evidence="1" id="KW-0378">Hydrolase</keyword>
<protein>
    <submittedName>
        <fullName evidence="1">Glycoside hydrolase family 16 protein</fullName>
    </submittedName>
</protein>
<evidence type="ECO:0000313" key="1">
    <source>
        <dbReference type="EMBL" id="KAI0091515.1"/>
    </source>
</evidence>
<evidence type="ECO:0000313" key="2">
    <source>
        <dbReference type="Proteomes" id="UP001055072"/>
    </source>
</evidence>
<name>A0ACB8UB73_9APHY</name>
<accession>A0ACB8UB73</accession>
<organism evidence="1 2">
    <name type="scientific">Irpex rosettiformis</name>
    <dbReference type="NCBI Taxonomy" id="378272"/>
    <lineage>
        <taxon>Eukaryota</taxon>
        <taxon>Fungi</taxon>
        <taxon>Dikarya</taxon>
        <taxon>Basidiomycota</taxon>
        <taxon>Agaricomycotina</taxon>
        <taxon>Agaricomycetes</taxon>
        <taxon>Polyporales</taxon>
        <taxon>Irpicaceae</taxon>
        <taxon>Irpex</taxon>
    </lineage>
</organism>
<comment type="caution">
    <text evidence="1">The sequence shown here is derived from an EMBL/GenBank/DDBJ whole genome shotgun (WGS) entry which is preliminary data.</text>
</comment>
<keyword evidence="2" id="KW-1185">Reference proteome</keyword>
<gene>
    <name evidence="1" type="ORF">BDY19DRAFT_630352</name>
</gene>
<dbReference type="Proteomes" id="UP001055072">
    <property type="component" value="Unassembled WGS sequence"/>
</dbReference>
<proteinExistence type="predicted"/>
<sequence>MHALTALFLALPISALAGSHEPWAHRRRAQHWTRNEPVTFARRGVTYKLSDNFSGQALLDNFNFYNQADPTHGLVQYVDAQTAKNEGLAVVQDDGVVKLNVDSTTQLQAGQPRKSVRLESKKTYNSGLFIGDFFAMPTGCGTWPAYWTVNGNEWPNGGELDIIEGVNLNTDNQITAHTGPTCTLSGGHINAALGHLVSPTCTSSADSNSGCPWTPQGNASYGHNFNVQGGGVYAHLWDSTGISVWFFSRGSVPGDITSGNPDPSSWGQATAVFPNTDSCQTTKHFHDHTIVINTSLCGDWAGNAFNDGGKCTGTCDAWVADPSHFKYAHWAIASIKVYQPQN</sequence>